<keyword evidence="2" id="KW-1185">Reference proteome</keyword>
<dbReference type="OrthoDB" id="4546548at2"/>
<dbReference type="AlphaFoldDB" id="A0A344TZ44"/>
<dbReference type="KEGG" id="sgz:C0216_11005"/>
<evidence type="ECO:0000313" key="2">
    <source>
        <dbReference type="Proteomes" id="UP000252004"/>
    </source>
</evidence>
<dbReference type="PANTHER" id="PTHR46637">
    <property type="entry name" value="TIS1421-TRANSPOSASE PROTEIN A"/>
    <property type="match status" value="1"/>
</dbReference>
<dbReference type="InterPro" id="IPR052909">
    <property type="entry name" value="Transposase_6_like"/>
</dbReference>
<proteinExistence type="predicted"/>
<protein>
    <recommendedName>
        <fullName evidence="3">Transposase</fullName>
    </recommendedName>
</protein>
<evidence type="ECO:0008006" key="3">
    <source>
        <dbReference type="Google" id="ProtNLM"/>
    </source>
</evidence>
<organism evidence="1 2">
    <name type="scientific">Streptomyces globosus</name>
    <dbReference type="NCBI Taxonomy" id="68209"/>
    <lineage>
        <taxon>Bacteria</taxon>
        <taxon>Bacillati</taxon>
        <taxon>Actinomycetota</taxon>
        <taxon>Actinomycetes</taxon>
        <taxon>Kitasatosporales</taxon>
        <taxon>Streptomycetaceae</taxon>
        <taxon>Streptomyces</taxon>
    </lineage>
</organism>
<dbReference type="EMBL" id="CP030862">
    <property type="protein sequence ID" value="AXE23915.1"/>
    <property type="molecule type" value="Genomic_DNA"/>
</dbReference>
<reference evidence="1 2" key="1">
    <citation type="submission" date="2018-01" db="EMBL/GenBank/DDBJ databases">
        <title>Draft genome Sequence of streptomyces globosus LZH-48.</title>
        <authorList>
            <person name="Ran K."/>
            <person name="Li Z."/>
            <person name="Wei S."/>
            <person name="Dong R."/>
        </authorList>
    </citation>
    <scope>NUCLEOTIDE SEQUENCE [LARGE SCALE GENOMIC DNA]</scope>
    <source>
        <strain evidence="1 2">LZH-48</strain>
    </source>
</reference>
<dbReference type="Proteomes" id="UP000252004">
    <property type="component" value="Chromosome"/>
</dbReference>
<evidence type="ECO:0000313" key="1">
    <source>
        <dbReference type="EMBL" id="AXE23915.1"/>
    </source>
</evidence>
<accession>A0A344TZ44</accession>
<dbReference type="PANTHER" id="PTHR46637:SF1">
    <property type="entry name" value="BLL5188 PROTEIN"/>
    <property type="match status" value="1"/>
</dbReference>
<gene>
    <name evidence="1" type="ORF">C0216_11005</name>
</gene>
<dbReference type="RefSeq" id="WP_114055094.1">
    <property type="nucleotide sequence ID" value="NZ_CP030862.1"/>
</dbReference>
<sequence length="81" mass="9091">MSARYAPWRTIYTRFRRWVLDRTFTRMPPAQAMRDAIGDGWLVSVDSTVPRAHQHAVGAREEGQGGATKCVITPLDAPQAH</sequence>
<name>A0A344TZ44_9ACTN</name>